<dbReference type="PROSITE" id="PS00092">
    <property type="entry name" value="N6_MTASE"/>
    <property type="match status" value="1"/>
</dbReference>
<keyword evidence="2" id="KW-1185">Reference proteome</keyword>
<accession>A0ABU3Z4N6</accession>
<protein>
    <submittedName>
        <fullName evidence="1">Uncharacterized protein</fullName>
    </submittedName>
</protein>
<dbReference type="Proteomes" id="UP001273768">
    <property type="component" value="Unassembled WGS sequence"/>
</dbReference>
<evidence type="ECO:0000313" key="1">
    <source>
        <dbReference type="EMBL" id="MDV4343777.1"/>
    </source>
</evidence>
<dbReference type="Gene3D" id="3.40.50.150">
    <property type="entry name" value="Vaccinia Virus protein VP39"/>
    <property type="match status" value="2"/>
</dbReference>
<dbReference type="InterPro" id="IPR029063">
    <property type="entry name" value="SAM-dependent_MTases_sf"/>
</dbReference>
<dbReference type="RefSeq" id="WP_317296958.1">
    <property type="nucleotide sequence ID" value="NZ_JABFFQ010000010.1"/>
</dbReference>
<dbReference type="EMBL" id="JABFFQ010000010">
    <property type="protein sequence ID" value="MDV4343777.1"/>
    <property type="molecule type" value="Genomic_DNA"/>
</dbReference>
<gene>
    <name evidence="1" type="ORF">HL657_11480</name>
</gene>
<organism evidence="1 2">
    <name type="scientific">Methanoculleus nereidis</name>
    <dbReference type="NCBI Taxonomy" id="2735141"/>
    <lineage>
        <taxon>Archaea</taxon>
        <taxon>Methanobacteriati</taxon>
        <taxon>Methanobacteriota</taxon>
        <taxon>Stenosarchaea group</taxon>
        <taxon>Methanomicrobia</taxon>
        <taxon>Methanomicrobiales</taxon>
        <taxon>Methanomicrobiaceae</taxon>
        <taxon>Methanoculleus</taxon>
    </lineage>
</organism>
<dbReference type="SUPFAM" id="SSF53335">
    <property type="entry name" value="S-adenosyl-L-methionine-dependent methyltransferases"/>
    <property type="match status" value="2"/>
</dbReference>
<dbReference type="InterPro" id="IPR002052">
    <property type="entry name" value="DNA_methylase_N6_adenine_CS"/>
</dbReference>
<comment type="caution">
    <text evidence="1">The sequence shown here is derived from an EMBL/GenBank/DDBJ whole genome shotgun (WGS) entry which is preliminary data.</text>
</comment>
<proteinExistence type="predicted"/>
<sequence>MHEKTIWRQFYQPDTKLDITVLDPFMGGGTSIVEATKLGARTIGVDIDPMAWFIVNKQIGEVDEAAFREDWEAVQRDISERIRSYYYTQVNGKLATVVYYFWVEVIPCESCGHEFEGHIHFLLYSKKTNNGTGPSRLGFCHSCHKLHELRSDEKYIDCICGERTEVEKGNLLRGGKYICPNCHHEARISDLSPELLPLRHRLFAIEYIDPDTGERAYKKADAADQQLYEKANKDLTHLWDKLPIPKQSIPIEGRSDLRPVSLGYKKYHELFNRRQLLCLALILRRINGVTNSTHRELLLLAFSDSLACNNWFCSYAFGYRKLTPLFGLHAFRRIARPVEGNVWGTTIGRGSFTSSVEKVLRGKRFSAKPFEYIYEKERPRRIEARNPAQATIVSDVNNLVRASGQTAHLAIADSRDLSWLPERSVDLVLTDPPYYDNLAYSEMADFYFVWLKDHVKWSIKQTSQHSPISDSLFVRTTAEEEHRHYTEGLTNVFSGCRKALKNEGIMVFTYHHVKRKAWESLTMALRHADFRVTSCFPILAEGKSGFHSDQGNLKWDIVFVCRPGAKENALDYRPGPAKRWLASRLTKLGLEAGSGDGNFGGADRKSLAFGLTVSYLTNCNVSDEKIREILETLEKTSISGGYEQT</sequence>
<name>A0ABU3Z4N6_9EURY</name>
<evidence type="ECO:0000313" key="2">
    <source>
        <dbReference type="Proteomes" id="UP001273768"/>
    </source>
</evidence>
<reference evidence="1 2" key="1">
    <citation type="submission" date="2020-05" db="EMBL/GenBank/DDBJ databases">
        <title>Isolation and characterization of methanoarchaea from a cold seep at offshore SW Taiwan.</title>
        <authorList>
            <person name="Chen Y.-W."/>
            <person name="Chen S.-C."/>
            <person name="Lai M.-C."/>
        </authorList>
    </citation>
    <scope>NUCLEOTIDE SEQUENCE [LARGE SCALE GENOMIC DNA]</scope>
    <source>
        <strain evidence="1 2">YWC-01</strain>
    </source>
</reference>